<reference evidence="10" key="1">
    <citation type="submission" date="2020-09" db="EMBL/GenBank/DDBJ databases">
        <authorList>
            <person name="Kikuchi T."/>
        </authorList>
    </citation>
    <scope>NUCLEOTIDE SEQUENCE</scope>
    <source>
        <strain evidence="10">SH1</strain>
    </source>
</reference>
<dbReference type="Gene3D" id="3.40.50.300">
    <property type="entry name" value="P-loop containing nucleotide triphosphate hydrolases"/>
    <property type="match status" value="2"/>
</dbReference>
<comment type="function">
    <text evidence="7">RNA helicase.</text>
</comment>
<dbReference type="GO" id="GO:0016787">
    <property type="term" value="F:hydrolase activity"/>
    <property type="evidence" value="ECO:0007669"/>
    <property type="project" value="UniProtKB-KW"/>
</dbReference>
<dbReference type="InterPro" id="IPR001650">
    <property type="entry name" value="Helicase_C-like"/>
</dbReference>
<dbReference type="InterPro" id="IPR014001">
    <property type="entry name" value="Helicase_ATP-bd"/>
</dbReference>
<evidence type="ECO:0000256" key="4">
    <source>
        <dbReference type="ARBA" id="ARBA00022840"/>
    </source>
</evidence>
<dbReference type="SMART" id="SM00490">
    <property type="entry name" value="HELICc"/>
    <property type="match status" value="1"/>
</dbReference>
<dbReference type="EMBL" id="CAJFCW020000001">
    <property type="protein sequence ID" value="CAG9082894.1"/>
    <property type="molecule type" value="Genomic_DNA"/>
</dbReference>
<dbReference type="Pfam" id="PF00271">
    <property type="entry name" value="Helicase_C"/>
    <property type="match status" value="1"/>
</dbReference>
<dbReference type="AlphaFoldDB" id="A0A811JUD4"/>
<evidence type="ECO:0000259" key="8">
    <source>
        <dbReference type="PROSITE" id="PS51192"/>
    </source>
</evidence>
<evidence type="ECO:0000256" key="1">
    <source>
        <dbReference type="ARBA" id="ARBA00022741"/>
    </source>
</evidence>
<comment type="similarity">
    <text evidence="6">Belongs to the DEAD box helicase family.</text>
</comment>
<evidence type="ECO:0000259" key="9">
    <source>
        <dbReference type="PROSITE" id="PS51194"/>
    </source>
</evidence>
<feature type="domain" description="Helicase C-terminal" evidence="9">
    <location>
        <begin position="319"/>
        <end position="482"/>
    </location>
</feature>
<dbReference type="OrthoDB" id="360161at2759"/>
<dbReference type="EMBL" id="CAJFDH010000001">
    <property type="protein sequence ID" value="CAD5206719.1"/>
    <property type="molecule type" value="Genomic_DNA"/>
</dbReference>
<evidence type="ECO:0000313" key="11">
    <source>
        <dbReference type="Proteomes" id="UP000614601"/>
    </source>
</evidence>
<evidence type="ECO:0000256" key="7">
    <source>
        <dbReference type="RuleBase" id="RU365068"/>
    </source>
</evidence>
<comment type="catalytic activity">
    <reaction evidence="7">
        <text>ATP + H2O = ADP + phosphate + H(+)</text>
        <dbReference type="Rhea" id="RHEA:13065"/>
        <dbReference type="ChEBI" id="CHEBI:15377"/>
        <dbReference type="ChEBI" id="CHEBI:15378"/>
        <dbReference type="ChEBI" id="CHEBI:30616"/>
        <dbReference type="ChEBI" id="CHEBI:43474"/>
        <dbReference type="ChEBI" id="CHEBI:456216"/>
        <dbReference type="EC" id="3.6.4.13"/>
    </reaction>
</comment>
<comment type="domain">
    <text evidence="7">The Q motif is unique to and characteristic of the DEAD box family of RNA helicases and controls ATP binding and hydrolysis.</text>
</comment>
<comment type="caution">
    <text evidence="10">The sequence shown here is derived from an EMBL/GenBank/DDBJ whole genome shotgun (WGS) entry which is preliminary data.</text>
</comment>
<dbReference type="Pfam" id="PF00270">
    <property type="entry name" value="DEAD"/>
    <property type="match status" value="1"/>
</dbReference>
<dbReference type="CDD" id="cd18787">
    <property type="entry name" value="SF2_C_DEAD"/>
    <property type="match status" value="1"/>
</dbReference>
<evidence type="ECO:0000313" key="10">
    <source>
        <dbReference type="EMBL" id="CAD5206719.1"/>
    </source>
</evidence>
<keyword evidence="3 6" id="KW-0347">Helicase</keyword>
<accession>A0A811JUD4</accession>
<dbReference type="InterPro" id="IPR011545">
    <property type="entry name" value="DEAD/DEAH_box_helicase_dom"/>
</dbReference>
<dbReference type="PROSITE" id="PS51192">
    <property type="entry name" value="HELICASE_ATP_BIND_1"/>
    <property type="match status" value="1"/>
</dbReference>
<name>A0A811JUD4_9BILA</name>
<keyword evidence="5 7" id="KW-0694">RNA-binding</keyword>
<dbReference type="EC" id="3.6.4.13" evidence="7"/>
<dbReference type="Proteomes" id="UP000783686">
    <property type="component" value="Unassembled WGS sequence"/>
</dbReference>
<dbReference type="PANTHER" id="PTHR24031">
    <property type="entry name" value="RNA HELICASE"/>
    <property type="match status" value="1"/>
</dbReference>
<dbReference type="GO" id="GO:0003724">
    <property type="term" value="F:RNA helicase activity"/>
    <property type="evidence" value="ECO:0007669"/>
    <property type="project" value="UniProtKB-EC"/>
</dbReference>
<gene>
    <name evidence="10" type="ORF">BOKJ2_LOCUS1403</name>
</gene>
<proteinExistence type="inferred from homology"/>
<keyword evidence="4 6" id="KW-0067">ATP-binding</keyword>
<dbReference type="SMART" id="SM00487">
    <property type="entry name" value="DEXDc"/>
    <property type="match status" value="1"/>
</dbReference>
<dbReference type="GO" id="GO:0043186">
    <property type="term" value="C:P granule"/>
    <property type="evidence" value="ECO:0007669"/>
    <property type="project" value="UniProtKB-ARBA"/>
</dbReference>
<keyword evidence="11" id="KW-1185">Reference proteome</keyword>
<dbReference type="PROSITE" id="PS51194">
    <property type="entry name" value="HELICASE_CTER"/>
    <property type="match status" value="1"/>
</dbReference>
<evidence type="ECO:0000256" key="3">
    <source>
        <dbReference type="ARBA" id="ARBA00022806"/>
    </source>
</evidence>
<protein>
    <recommendedName>
        <fullName evidence="7">ATP-dependent RNA helicase</fullName>
        <ecNumber evidence="7">3.6.4.13</ecNumber>
    </recommendedName>
</protein>
<evidence type="ECO:0000256" key="2">
    <source>
        <dbReference type="ARBA" id="ARBA00022801"/>
    </source>
</evidence>
<dbReference type="GO" id="GO:0005524">
    <property type="term" value="F:ATP binding"/>
    <property type="evidence" value="ECO:0007669"/>
    <property type="project" value="UniProtKB-UniRule"/>
</dbReference>
<organism evidence="10 11">
    <name type="scientific">Bursaphelenchus okinawaensis</name>
    <dbReference type="NCBI Taxonomy" id="465554"/>
    <lineage>
        <taxon>Eukaryota</taxon>
        <taxon>Metazoa</taxon>
        <taxon>Ecdysozoa</taxon>
        <taxon>Nematoda</taxon>
        <taxon>Chromadorea</taxon>
        <taxon>Rhabditida</taxon>
        <taxon>Tylenchina</taxon>
        <taxon>Tylenchomorpha</taxon>
        <taxon>Aphelenchoidea</taxon>
        <taxon>Aphelenchoididae</taxon>
        <taxon>Bursaphelenchus</taxon>
    </lineage>
</organism>
<dbReference type="GO" id="GO:0003723">
    <property type="term" value="F:RNA binding"/>
    <property type="evidence" value="ECO:0007669"/>
    <property type="project" value="UniProtKB-UniRule"/>
</dbReference>
<evidence type="ECO:0000256" key="5">
    <source>
        <dbReference type="ARBA" id="ARBA00022884"/>
    </source>
</evidence>
<dbReference type="InterPro" id="IPR000629">
    <property type="entry name" value="RNA-helicase_DEAD-box_CS"/>
</dbReference>
<dbReference type="InterPro" id="IPR027417">
    <property type="entry name" value="P-loop_NTPase"/>
</dbReference>
<keyword evidence="2 6" id="KW-0378">Hydrolase</keyword>
<feature type="domain" description="Helicase ATP-binding" evidence="8">
    <location>
        <begin position="134"/>
        <end position="308"/>
    </location>
</feature>
<evidence type="ECO:0000256" key="6">
    <source>
        <dbReference type="RuleBase" id="RU000492"/>
    </source>
</evidence>
<keyword evidence="1 6" id="KW-0547">Nucleotide-binding</keyword>
<dbReference type="SUPFAM" id="SSF52540">
    <property type="entry name" value="P-loop containing nucleoside triphosphate hydrolases"/>
    <property type="match status" value="1"/>
</dbReference>
<sequence length="543" mass="61353">MGNGFYDIYQSLSFGTVKSKKTGPKTENALIKRVLVDDVDEPVVKTKKKKQDNNLNAQELFNQTKSKPEEVKKMVVNKEGKADKLRKANRIFTWGDDIPDPLIEFDELDLNKKLRDNLALFDIKIPTPVQMQSIPLLFEKRDLLVSAPTGSGKTIAFTLPIVKQALDADLEENELFAIFVAPTAVLAEQIHLNITQLIKGLPLKSFLVTSGAKPDTGNFIVCTPSKFINCAKHNLLKRDDLATVRWLVVDEADRLFDTTEGDRNFRTQLGKIFRMTDSAHAKRLFFSATFSSEVERWCRDNLHDVAIVCIGARNSSNTDVVQELKFSGDENGKIMLVEEIMRKGFDPPALIFVQSKERAGELFVELKRRLPDIPMRLMSGELTVEARTKILNQLKSLEVFVLICTDMMGRGIDIPEVTLVINFDLPTSIASYIHRVGRTGRAGRKGRAITFYSYGDIKVLRPIATVIKQAGFEVPEYIFEIKVNRDQKRGLKTKAPNREALGSVKKWRKVKKEAICNNIISNKPKFIKKKKGQKTKPGDQKEK</sequence>
<dbReference type="Proteomes" id="UP000614601">
    <property type="component" value="Unassembled WGS sequence"/>
</dbReference>
<dbReference type="PROSITE" id="PS00039">
    <property type="entry name" value="DEAD_ATP_HELICASE"/>
    <property type="match status" value="1"/>
</dbReference>